<dbReference type="InterPro" id="IPR007110">
    <property type="entry name" value="Ig-like_dom"/>
</dbReference>
<dbReference type="Pfam" id="PF07686">
    <property type="entry name" value="V-set"/>
    <property type="match status" value="1"/>
</dbReference>
<keyword evidence="1" id="KW-0391">Immunity</keyword>
<dbReference type="InterPro" id="IPR013783">
    <property type="entry name" value="Ig-like_fold"/>
</dbReference>
<proteinExistence type="predicted"/>
<dbReference type="PANTHER" id="PTHR23266">
    <property type="entry name" value="IMMUNOGLOBULIN HEAVY CHAIN"/>
    <property type="match status" value="1"/>
</dbReference>
<evidence type="ECO:0000259" key="4">
    <source>
        <dbReference type="PROSITE" id="PS50835"/>
    </source>
</evidence>
<dbReference type="InterPro" id="IPR036179">
    <property type="entry name" value="Ig-like_dom_sf"/>
</dbReference>
<evidence type="ECO:0000313" key="6">
    <source>
        <dbReference type="Proteomes" id="UP000694563"/>
    </source>
</evidence>
<dbReference type="GO" id="GO:0005576">
    <property type="term" value="C:extracellular region"/>
    <property type="evidence" value="ECO:0007669"/>
    <property type="project" value="UniProtKB-ARBA"/>
</dbReference>
<reference evidence="5" key="3">
    <citation type="submission" date="2025-09" db="UniProtKB">
        <authorList>
            <consortium name="Ensembl"/>
        </authorList>
    </citation>
    <scope>IDENTIFICATION</scope>
</reference>
<keyword evidence="6" id="KW-1185">Reference proteome</keyword>
<dbReference type="Ensembl" id="ENSCUST00005008649.1">
    <property type="protein sequence ID" value="ENSCUSP00005008297.1"/>
    <property type="gene ID" value="ENSCUSG00005005169.1"/>
</dbReference>
<sequence>EPFQRPPGPLTDPVHPPGGSLTLLCRGSGFSFESFDMYWVRPGKMLEFIAQIHTNGDSAFYAPSFKGRFSISRDNGQSSVTLTMNNLKDEDSAVYFCAKSPDSRYDLRFGCATVSWGTKWGFGVKGIKFGAEPTGLFGSGIGVGANGADLGQRARIEM</sequence>
<dbReference type="SUPFAM" id="SSF48726">
    <property type="entry name" value="Immunoglobulin"/>
    <property type="match status" value="1"/>
</dbReference>
<dbReference type="PROSITE" id="PS50835">
    <property type="entry name" value="IG_LIKE"/>
    <property type="match status" value="1"/>
</dbReference>
<evidence type="ECO:0000256" key="2">
    <source>
        <dbReference type="ARBA" id="ARBA00023130"/>
    </source>
</evidence>
<dbReference type="Gene3D" id="2.60.40.10">
    <property type="entry name" value="Immunoglobulins"/>
    <property type="match status" value="1"/>
</dbReference>
<accession>A0A8C3Y0H7</accession>
<dbReference type="AlphaFoldDB" id="A0A8C3Y0H7"/>
<name>A0A8C3Y0H7_CATUS</name>
<reference evidence="5" key="2">
    <citation type="submission" date="2025-08" db="UniProtKB">
        <authorList>
            <consortium name="Ensembl"/>
        </authorList>
    </citation>
    <scope>IDENTIFICATION</scope>
</reference>
<dbReference type="InterPro" id="IPR013106">
    <property type="entry name" value="Ig_V-set"/>
</dbReference>
<reference evidence="5" key="1">
    <citation type="submission" date="2020-10" db="EMBL/GenBank/DDBJ databases">
        <title>Catharus ustulatus (Swainson's thrush) genome, bCatUst1, primary haplotype v2.</title>
        <authorList>
            <person name="Delmore K."/>
            <person name="Vafadar M."/>
            <person name="Formenti G."/>
            <person name="Chow W."/>
            <person name="Pelan S."/>
            <person name="Howe K."/>
            <person name="Rhie A."/>
            <person name="Mountcastle J."/>
            <person name="Haase B."/>
            <person name="Fedrigo O."/>
            <person name="Jarvis E.D."/>
        </authorList>
    </citation>
    <scope>NUCLEOTIDE SEQUENCE [LARGE SCALE GENOMIC DNA]</scope>
</reference>
<dbReference type="InterPro" id="IPR050199">
    <property type="entry name" value="IgHV"/>
</dbReference>
<organism evidence="5 6">
    <name type="scientific">Catharus ustulatus</name>
    <name type="common">Russet-backed thrush</name>
    <name type="synonym">Hylocichla ustulatus</name>
    <dbReference type="NCBI Taxonomy" id="91951"/>
    <lineage>
        <taxon>Eukaryota</taxon>
        <taxon>Metazoa</taxon>
        <taxon>Chordata</taxon>
        <taxon>Craniata</taxon>
        <taxon>Vertebrata</taxon>
        <taxon>Euteleostomi</taxon>
        <taxon>Archelosauria</taxon>
        <taxon>Archosauria</taxon>
        <taxon>Dinosauria</taxon>
        <taxon>Saurischia</taxon>
        <taxon>Theropoda</taxon>
        <taxon>Coelurosauria</taxon>
        <taxon>Aves</taxon>
        <taxon>Neognathae</taxon>
        <taxon>Neoaves</taxon>
        <taxon>Telluraves</taxon>
        <taxon>Australaves</taxon>
        <taxon>Passeriformes</taxon>
        <taxon>Turdidae</taxon>
        <taxon>Catharus</taxon>
    </lineage>
</organism>
<keyword evidence="2" id="KW-1064">Adaptive immunity</keyword>
<feature type="domain" description="Ig-like" evidence="4">
    <location>
        <begin position="7"/>
        <end position="97"/>
    </location>
</feature>
<dbReference type="Proteomes" id="UP000694563">
    <property type="component" value="Chromosome 38"/>
</dbReference>
<evidence type="ECO:0000313" key="5">
    <source>
        <dbReference type="Ensembl" id="ENSCUSP00005008297.1"/>
    </source>
</evidence>
<keyword evidence="3" id="KW-1280">Immunoglobulin</keyword>
<dbReference type="SMART" id="SM00406">
    <property type="entry name" value="IGv"/>
    <property type="match status" value="1"/>
</dbReference>
<evidence type="ECO:0000256" key="1">
    <source>
        <dbReference type="ARBA" id="ARBA00022859"/>
    </source>
</evidence>
<evidence type="ECO:0000256" key="3">
    <source>
        <dbReference type="ARBA" id="ARBA00043265"/>
    </source>
</evidence>
<dbReference type="GO" id="GO:0002250">
    <property type="term" value="P:adaptive immune response"/>
    <property type="evidence" value="ECO:0007669"/>
    <property type="project" value="UniProtKB-KW"/>
</dbReference>
<protein>
    <recommendedName>
        <fullName evidence="4">Ig-like domain-containing protein</fullName>
    </recommendedName>
</protein>
<dbReference type="GO" id="GO:0019814">
    <property type="term" value="C:immunoglobulin complex"/>
    <property type="evidence" value="ECO:0007669"/>
    <property type="project" value="UniProtKB-KW"/>
</dbReference>